<evidence type="ECO:0000313" key="1">
    <source>
        <dbReference type="EMBL" id="AQQ59814.1"/>
    </source>
</evidence>
<dbReference type="RefSeq" id="WP_077388765.1">
    <property type="nucleotide sequence ID" value="NZ_CP019645.1"/>
</dbReference>
<gene>
    <name evidence="1" type="ORF">XJ32_06655</name>
</gene>
<organism evidence="1 2">
    <name type="scientific">Helicobacter bilis</name>
    <dbReference type="NCBI Taxonomy" id="37372"/>
    <lineage>
        <taxon>Bacteria</taxon>
        <taxon>Pseudomonadati</taxon>
        <taxon>Campylobacterota</taxon>
        <taxon>Epsilonproteobacteria</taxon>
        <taxon>Campylobacterales</taxon>
        <taxon>Helicobacteraceae</taxon>
        <taxon>Helicobacter</taxon>
    </lineage>
</organism>
<sequence>MQDMSYRNAKRACLCKYPLYKYRKTLHRIDFIRQIAFTSFNMAFRFYKQLSKTLFYRGFRI</sequence>
<name>A0A1Q2LH79_9HELI</name>
<dbReference type="KEGG" id="hbl:XJ32_06655"/>
<accession>A0A1Q2LH79</accession>
<evidence type="ECO:0008006" key="3">
    <source>
        <dbReference type="Google" id="ProtNLM"/>
    </source>
</evidence>
<evidence type="ECO:0000313" key="2">
    <source>
        <dbReference type="Proteomes" id="UP000188298"/>
    </source>
</evidence>
<protein>
    <recommendedName>
        <fullName evidence="3">Transposase</fullName>
    </recommendedName>
</protein>
<dbReference type="EMBL" id="CP019645">
    <property type="protein sequence ID" value="AQQ59814.1"/>
    <property type="molecule type" value="Genomic_DNA"/>
</dbReference>
<reference evidence="1 2" key="1">
    <citation type="submission" date="2017-02" db="EMBL/GenBank/DDBJ databases">
        <title>Whole genome sequencing of Helicobacter bilis strain AAQJH.</title>
        <authorList>
            <person name="Conlan S."/>
            <person name="Thomas P.J."/>
            <person name="Mullikin J."/>
            <person name="Palmore T.N."/>
            <person name="Frank K.M."/>
            <person name="Segre J.A."/>
        </authorList>
    </citation>
    <scope>NUCLEOTIDE SEQUENCE [LARGE SCALE GENOMIC DNA]</scope>
    <source>
        <strain evidence="1 2">AAQJH</strain>
    </source>
</reference>
<dbReference type="Proteomes" id="UP000188298">
    <property type="component" value="Chromosome"/>
</dbReference>
<proteinExistence type="predicted"/>
<dbReference type="AlphaFoldDB" id="A0A1Q2LH79"/>